<dbReference type="PATRIC" id="fig|1286171.3.peg.1490"/>
<dbReference type="AlphaFoldDB" id="W8T7G1"/>
<evidence type="ECO:0000313" key="1">
    <source>
        <dbReference type="EMBL" id="AHM56835.1"/>
    </source>
</evidence>
<dbReference type="OrthoDB" id="9946195at2"/>
<dbReference type="eggNOG" id="ENOG502ZEEM">
    <property type="taxonomic scope" value="Bacteria"/>
</dbReference>
<name>W8T7G1_PEPAC</name>
<organism evidence="1 2">
    <name type="scientific">Peptoclostridium acidaminophilum DSM 3953</name>
    <dbReference type="NCBI Taxonomy" id="1286171"/>
    <lineage>
        <taxon>Bacteria</taxon>
        <taxon>Bacillati</taxon>
        <taxon>Bacillota</taxon>
        <taxon>Clostridia</taxon>
        <taxon>Peptostreptococcales</taxon>
        <taxon>Peptoclostridiaceae</taxon>
        <taxon>Peptoclostridium</taxon>
    </lineage>
</organism>
<dbReference type="KEGG" id="eac:EAL2_c15400"/>
<dbReference type="EMBL" id="CP007452">
    <property type="protein sequence ID" value="AHM56835.1"/>
    <property type="molecule type" value="Genomic_DNA"/>
</dbReference>
<accession>W8T7G1</accession>
<gene>
    <name evidence="1" type="ORF">EAL2_c15400</name>
</gene>
<evidence type="ECO:0000313" key="2">
    <source>
        <dbReference type="Proteomes" id="UP000019591"/>
    </source>
</evidence>
<dbReference type="RefSeq" id="WP_025435814.1">
    <property type="nucleotide sequence ID" value="NZ_CP007452.1"/>
</dbReference>
<reference evidence="1 2" key="1">
    <citation type="journal article" date="2014" name="Genome Announc.">
        <title>Complete Genome Sequence of Amino Acid-Utilizing Eubacterium acidaminophilum al-2 (DSM 3953).</title>
        <authorList>
            <person name="Poehlein A."/>
            <person name="Andreesen J.R."/>
            <person name="Daniel R."/>
        </authorList>
    </citation>
    <scope>NUCLEOTIDE SEQUENCE [LARGE SCALE GENOMIC DNA]</scope>
    <source>
        <strain evidence="1 2">DSM 3953</strain>
    </source>
</reference>
<dbReference type="Proteomes" id="UP000019591">
    <property type="component" value="Chromosome"/>
</dbReference>
<sequence>MNKDVIVRMLEKELEDVFDKHPNRAEYMGVFREKCEVVYDVKIKKYQTGEKTFDELKESIMREEKELLQKDFNVEF</sequence>
<keyword evidence="2" id="KW-1185">Reference proteome</keyword>
<dbReference type="HOGENOM" id="CLU_2649074_0_0_9"/>
<protein>
    <submittedName>
        <fullName evidence="1">Uncharacterized protein</fullName>
    </submittedName>
</protein>
<proteinExistence type="predicted"/>